<evidence type="ECO:0000313" key="1">
    <source>
        <dbReference type="EMBL" id="KAF3967774.1"/>
    </source>
</evidence>
<keyword evidence="2" id="KW-1185">Reference proteome</keyword>
<dbReference type="AlphaFoldDB" id="A0A8J4RM18"/>
<comment type="caution">
    <text evidence="1">The sequence shown here is derived from an EMBL/GenBank/DDBJ whole genome shotgun (WGS) entry which is preliminary data.</text>
</comment>
<proteinExistence type="predicted"/>
<organism evidence="1 2">
    <name type="scientific">Castanea mollissima</name>
    <name type="common">Chinese chestnut</name>
    <dbReference type="NCBI Taxonomy" id="60419"/>
    <lineage>
        <taxon>Eukaryota</taxon>
        <taxon>Viridiplantae</taxon>
        <taxon>Streptophyta</taxon>
        <taxon>Embryophyta</taxon>
        <taxon>Tracheophyta</taxon>
        <taxon>Spermatophyta</taxon>
        <taxon>Magnoliopsida</taxon>
        <taxon>eudicotyledons</taxon>
        <taxon>Gunneridae</taxon>
        <taxon>Pentapetalae</taxon>
        <taxon>rosids</taxon>
        <taxon>fabids</taxon>
        <taxon>Fagales</taxon>
        <taxon>Fagaceae</taxon>
        <taxon>Castanea</taxon>
    </lineage>
</organism>
<dbReference type="InterPro" id="IPR036691">
    <property type="entry name" value="Endo/exonu/phosph_ase_sf"/>
</dbReference>
<dbReference type="SUPFAM" id="SSF56219">
    <property type="entry name" value="DNase I-like"/>
    <property type="match status" value="1"/>
</dbReference>
<dbReference type="PANTHER" id="PTHR33710">
    <property type="entry name" value="BNAC02G09200D PROTEIN"/>
    <property type="match status" value="1"/>
</dbReference>
<protein>
    <submittedName>
        <fullName evidence="1">Uncharacterized protein</fullName>
    </submittedName>
</protein>
<dbReference type="PANTHER" id="PTHR33710:SF62">
    <property type="entry name" value="DUF4283 DOMAIN PROTEIN"/>
    <property type="match status" value="1"/>
</dbReference>
<evidence type="ECO:0000313" key="2">
    <source>
        <dbReference type="Proteomes" id="UP000737018"/>
    </source>
</evidence>
<dbReference type="EMBL" id="JRKL02000854">
    <property type="protein sequence ID" value="KAF3967774.1"/>
    <property type="molecule type" value="Genomic_DNA"/>
</dbReference>
<reference evidence="1" key="1">
    <citation type="submission" date="2020-03" db="EMBL/GenBank/DDBJ databases">
        <title>Castanea mollissima Vanexum genome sequencing.</title>
        <authorList>
            <person name="Staton M."/>
        </authorList>
    </citation>
    <scope>NUCLEOTIDE SEQUENCE</scope>
    <source>
        <tissue evidence="1">Leaf</tissue>
    </source>
</reference>
<gene>
    <name evidence="1" type="ORF">CMV_008259</name>
</gene>
<sequence length="196" mass="23101">MGDFNEILFADEKQGWLDLPERQIEGFRNVLDVCCLKDLGFNSFPFTWCNRKPGDQNVWVRLDRGVASIDWILRFPTTRIHHLEAFHSNHKPILLIEDSELKRFYRKGRLFRFESMWLKDRSCDSCETMVQDSWGNQTGNVSAWSFNGKILTCQDKLKDWNKKIFSHVRNSLKKKIEGAKGSRRDWGLQKQTRGDT</sequence>
<dbReference type="OrthoDB" id="1267182at2759"/>
<dbReference type="Proteomes" id="UP000737018">
    <property type="component" value="Unassembled WGS sequence"/>
</dbReference>
<dbReference type="Gene3D" id="3.60.10.10">
    <property type="entry name" value="Endonuclease/exonuclease/phosphatase"/>
    <property type="match status" value="1"/>
</dbReference>
<name>A0A8J4RM18_9ROSI</name>
<accession>A0A8J4RM18</accession>